<dbReference type="OrthoDB" id="2316594at2759"/>
<evidence type="ECO:0000259" key="7">
    <source>
        <dbReference type="PROSITE" id="PS50262"/>
    </source>
</evidence>
<organism evidence="8">
    <name type="scientific">Fusarium oxysporum (strain Fo5176)</name>
    <name type="common">Fusarium vascular wilt</name>
    <dbReference type="NCBI Taxonomy" id="660025"/>
    <lineage>
        <taxon>Eukaryota</taxon>
        <taxon>Fungi</taxon>
        <taxon>Dikarya</taxon>
        <taxon>Ascomycota</taxon>
        <taxon>Pezizomycotina</taxon>
        <taxon>Sordariomycetes</taxon>
        <taxon>Hypocreomycetidae</taxon>
        <taxon>Hypocreales</taxon>
        <taxon>Nectriaceae</taxon>
        <taxon>Fusarium</taxon>
        <taxon>Fusarium oxysporum species complex</taxon>
    </lineage>
</organism>
<dbReference type="Gene3D" id="1.20.1070.10">
    <property type="entry name" value="Rhodopsin 7-helix transmembrane proteins"/>
    <property type="match status" value="1"/>
</dbReference>
<feature type="transmembrane region" description="Helical" evidence="6">
    <location>
        <begin position="23"/>
        <end position="44"/>
    </location>
</feature>
<dbReference type="SUPFAM" id="SSF81321">
    <property type="entry name" value="Family A G protein-coupled receptor-like"/>
    <property type="match status" value="1"/>
</dbReference>
<keyword evidence="3 6" id="KW-1133">Transmembrane helix</keyword>
<dbReference type="Pfam" id="PF11970">
    <property type="entry name" value="GPR_Gpa2_C"/>
    <property type="match status" value="1"/>
</dbReference>
<dbReference type="InterPro" id="IPR023041">
    <property type="entry name" value="Glucose_rcpt_Git3-like_N"/>
</dbReference>
<dbReference type="PANTHER" id="PTHR23112:SF0">
    <property type="entry name" value="TRANSMEMBRANE PROTEIN 116"/>
    <property type="match status" value="1"/>
</dbReference>
<dbReference type="STRING" id="660025.F9G868"/>
<protein>
    <recommendedName>
        <fullName evidence="7">G-protein coupled receptors family 1 profile domain-containing protein</fullName>
    </recommendedName>
</protein>
<evidence type="ECO:0000256" key="6">
    <source>
        <dbReference type="SAM" id="Phobius"/>
    </source>
</evidence>
<dbReference type="AlphaFoldDB" id="F9G868"/>
<dbReference type="EMBL" id="AFQF01003654">
    <property type="protein sequence ID" value="EGU74650.1"/>
    <property type="molecule type" value="Genomic_DNA"/>
</dbReference>
<name>F9G868_FUSOF</name>
<proteinExistence type="predicted"/>
<dbReference type="InterPro" id="IPR027417">
    <property type="entry name" value="P-loop_NTPase"/>
</dbReference>
<evidence type="ECO:0000256" key="3">
    <source>
        <dbReference type="ARBA" id="ARBA00022989"/>
    </source>
</evidence>
<gene>
    <name evidence="8" type="ORF">FOXB_14850</name>
</gene>
<evidence type="ECO:0000256" key="5">
    <source>
        <dbReference type="SAM" id="MobiDB-lite"/>
    </source>
</evidence>
<evidence type="ECO:0000313" key="8">
    <source>
        <dbReference type="EMBL" id="EGU74650.1"/>
    </source>
</evidence>
<dbReference type="Pfam" id="PF11710">
    <property type="entry name" value="Git3"/>
    <property type="match status" value="1"/>
</dbReference>
<dbReference type="InterPro" id="IPR022596">
    <property type="entry name" value="GPR1/2/3_C"/>
</dbReference>
<feature type="domain" description="G-protein coupled receptors family 1 profile" evidence="7">
    <location>
        <begin position="24"/>
        <end position="305"/>
    </location>
</feature>
<feature type="transmembrane region" description="Helical" evidence="6">
    <location>
        <begin position="180"/>
        <end position="201"/>
    </location>
</feature>
<dbReference type="Gene3D" id="3.40.50.300">
    <property type="entry name" value="P-loop containing nucleotide triphosphate hydrolases"/>
    <property type="match status" value="1"/>
</dbReference>
<dbReference type="PROSITE" id="PS50262">
    <property type="entry name" value="G_PROTEIN_RECEP_F1_2"/>
    <property type="match status" value="1"/>
</dbReference>
<feature type="transmembrane region" description="Helical" evidence="6">
    <location>
        <begin position="109"/>
        <end position="125"/>
    </location>
</feature>
<feature type="transmembrane region" description="Helical" evidence="6">
    <location>
        <begin position="254"/>
        <end position="274"/>
    </location>
</feature>
<evidence type="ECO:0000256" key="4">
    <source>
        <dbReference type="ARBA" id="ARBA00023136"/>
    </source>
</evidence>
<keyword evidence="4 6" id="KW-0472">Membrane</keyword>
<evidence type="ECO:0000256" key="2">
    <source>
        <dbReference type="ARBA" id="ARBA00022692"/>
    </source>
</evidence>
<comment type="subcellular location">
    <subcellularLocation>
        <location evidence="1">Membrane</location>
        <topology evidence="1">Multi-pass membrane protein</topology>
    </subcellularLocation>
</comment>
<dbReference type="InterPro" id="IPR022343">
    <property type="entry name" value="GCR1-cAMP_receptor"/>
</dbReference>
<evidence type="ECO:0000256" key="1">
    <source>
        <dbReference type="ARBA" id="ARBA00004141"/>
    </source>
</evidence>
<feature type="region of interest" description="Disordered" evidence="5">
    <location>
        <begin position="775"/>
        <end position="794"/>
    </location>
</feature>
<dbReference type="PANTHER" id="PTHR23112">
    <property type="entry name" value="G PROTEIN-COUPLED RECEPTOR 157-RELATED"/>
    <property type="match status" value="1"/>
</dbReference>
<feature type="transmembrane region" description="Helical" evidence="6">
    <location>
        <begin position="137"/>
        <end position="160"/>
    </location>
</feature>
<dbReference type="GO" id="GO:0004930">
    <property type="term" value="F:G protein-coupled receptor activity"/>
    <property type="evidence" value="ECO:0007669"/>
    <property type="project" value="TreeGrafter"/>
</dbReference>
<reference evidence="8" key="1">
    <citation type="journal article" date="2012" name="Mol. Plant Microbe Interact.">
        <title>A highly conserved effector in Fusarium oxysporum is required for full virulence on Arabidopsis.</title>
        <authorList>
            <person name="Thatcher L.F."/>
            <person name="Gardiner D.M."/>
            <person name="Kazan K."/>
            <person name="Manners J."/>
        </authorList>
    </citation>
    <scope>NUCLEOTIDE SEQUENCE [LARGE SCALE GENOMIC DNA]</scope>
    <source>
        <strain evidence="8">Fo5176</strain>
    </source>
</reference>
<dbReference type="SUPFAM" id="SSF52540">
    <property type="entry name" value="P-loop containing nucleoside triphosphate hydrolases"/>
    <property type="match status" value="1"/>
</dbReference>
<dbReference type="GO" id="GO:0007189">
    <property type="term" value="P:adenylate cyclase-activating G protein-coupled receptor signaling pathway"/>
    <property type="evidence" value="ECO:0007669"/>
    <property type="project" value="TreeGrafter"/>
</dbReference>
<accession>F9G868</accession>
<keyword evidence="2 6" id="KW-0812">Transmembrane</keyword>
<comment type="caution">
    <text evidence="8">The sequence shown here is derived from an EMBL/GenBank/DDBJ whole genome shotgun (WGS) entry which is preliminary data.</text>
</comment>
<dbReference type="GO" id="GO:0005886">
    <property type="term" value="C:plasma membrane"/>
    <property type="evidence" value="ECO:0007669"/>
    <property type="project" value="TreeGrafter"/>
</dbReference>
<feature type="transmembrane region" description="Helical" evidence="6">
    <location>
        <begin position="56"/>
        <end position="73"/>
    </location>
</feature>
<sequence>MESPMHIYHREALAAPADRSEMVLQSIVILVVSILSILGAGWIIVFKSLRSFRHQLILGLAASDFLMALNFLSSTAMNINGKEIGAPEHQTFCSFNGFMTQVFVIQTDYWVLTIAMCTYVILAGYKSLSSWVQDQRIFLSCVPWVLSLLWAGIGLKLAGYGDIGAWCWFTSDEVRLLANFVPRWVIIITILSMYARLYFILRKSHKSFISLGNSNSTSEPSRERTITRSNHDVWRYHESDAAGRRRLQRIARLMIMYPVVYMLVWTLPTAIRIYQTIKHTPAPFALQTIDKACIVSQGLVDAIIYGVNESSLSRWRELIFPSSDKDVTETVSARNIDTRVSTRVHSNAAVASSASSSKVIITTSIEQETSSIDKDDGVELTEMRPVFRQNSEHSEVHDVISTPIFTDQVGKYLKQHAPKKKAPQYGLLACDISNGSALNESSRLFYNVAAPSSVFICGSQGSGKSHTLATLLENCLMRSVANVLTRPLAGLVFHYDSFVSDSGGIPCEAACLSSNKKKKPLTLPKNIYACLPNVTVQELRFSQDDLNTKRMLNLMVASPGQGDKMPLYLHTVMRILRELRIKQQQRGGGFNYQEFKNAMKAANLSKQQSAPLHQRLETLESFMVKQDAPAEGPKGKKGKGKAALKNQGKVDWTPVSGQLTIVDLSCPCVTAEQACSLFDICLSLFLEQKTDLGRVVALDESHKYMNNTNESNVFTESLLSAIRLQRHNGTRIIISTQEPTVSPSLLDLCSITIVHRFTSPVWLQVLRRHLAGASDNDESGAKGLETPNESEQGSKQYWTIPASEIFSNIVQLRTGEAFVFAPSAIVDAIPKTHAGASVAQKGGDWQPVFLGDGIIKAITPHNELIGLGIPLLRRNSQSGCCGQHNVRDRGGEPHDASFGLYIPAGLPTTDSLLYDAGLSPYFGPLPRHAIRTET</sequence>
<dbReference type="PRINTS" id="PR02001">
    <property type="entry name" value="GCR1CAMPR"/>
</dbReference>
<dbReference type="InterPro" id="IPR017452">
    <property type="entry name" value="GPCR_Rhodpsn_7TM"/>
</dbReference>
<dbReference type="PaxDb" id="5507-FOXG_13170P0"/>